<dbReference type="EMBL" id="AWGH01000007">
    <property type="protein sequence ID" value="ODO00544.1"/>
    <property type="molecule type" value="Genomic_DNA"/>
</dbReference>
<gene>
    <name evidence="2" type="ORF">L198_02863</name>
</gene>
<reference evidence="2 3" key="1">
    <citation type="submission" date="2016-06" db="EMBL/GenBank/DDBJ databases">
        <title>Evolution of pathogenesis and genome organization in the Tremellales.</title>
        <authorList>
            <person name="Cuomo C."/>
            <person name="Litvintseva A."/>
            <person name="Heitman J."/>
            <person name="Chen Y."/>
            <person name="Sun S."/>
            <person name="Springer D."/>
            <person name="Dromer F."/>
            <person name="Young S."/>
            <person name="Zeng Q."/>
            <person name="Chapman S."/>
            <person name="Gujja S."/>
            <person name="Saif S."/>
            <person name="Birren B."/>
        </authorList>
    </citation>
    <scope>NUCLEOTIDE SEQUENCE [LARGE SCALE GENOMIC DNA]</scope>
    <source>
        <strain evidence="2 3">CBS 7118</strain>
    </source>
</reference>
<comment type="caution">
    <text evidence="2">The sequence shown here is derived from an EMBL/GenBank/DDBJ whole genome shotgun (WGS) entry which is preliminary data.</text>
</comment>
<proteinExistence type="predicted"/>
<evidence type="ECO:0000313" key="2">
    <source>
        <dbReference type="EMBL" id="ODO00544.1"/>
    </source>
</evidence>
<dbReference type="AlphaFoldDB" id="A0A1E3JI28"/>
<evidence type="ECO:0000256" key="1">
    <source>
        <dbReference type="SAM" id="MobiDB-lite"/>
    </source>
</evidence>
<dbReference type="GeneID" id="30192076"/>
<keyword evidence="3" id="KW-1185">Reference proteome</keyword>
<sequence>MAALSVRNAMAARYSTLLSMTIRALEEETIGHTVINGDFSSSFPFTPFSSASNKGQAGESLGIIPAQDDSHPAAGLMSNHPDGIFFKDHIQLRGMGRMRDVPPGTGGLAGVFGDGRAVEEEARLEDVMDEKRGFLGGKRRRYSEAGGGSEYGRSSVSSVPGVPLSGKTNTQPLPHNHPAFSPSSVSSTTMPTAVSVTAYPVPPAVGVADLSGRPVDGGGSAGGAWSEQMGRDWPGK</sequence>
<name>A0A1E3JI28_9TREE</name>
<dbReference type="Proteomes" id="UP000094819">
    <property type="component" value="Unassembled WGS sequence"/>
</dbReference>
<dbReference type="RefSeq" id="XP_019032736.1">
    <property type="nucleotide sequence ID" value="XM_019175004.1"/>
</dbReference>
<feature type="compositionally biased region" description="Low complexity" evidence="1">
    <location>
        <begin position="154"/>
        <end position="166"/>
    </location>
</feature>
<feature type="compositionally biased region" description="Low complexity" evidence="1">
    <location>
        <begin position="178"/>
        <end position="188"/>
    </location>
</feature>
<organism evidence="2 3">
    <name type="scientific">Cryptococcus wingfieldii CBS 7118</name>
    <dbReference type="NCBI Taxonomy" id="1295528"/>
    <lineage>
        <taxon>Eukaryota</taxon>
        <taxon>Fungi</taxon>
        <taxon>Dikarya</taxon>
        <taxon>Basidiomycota</taxon>
        <taxon>Agaricomycotina</taxon>
        <taxon>Tremellomycetes</taxon>
        <taxon>Tremellales</taxon>
        <taxon>Cryptococcaceae</taxon>
        <taxon>Cryptococcus</taxon>
    </lineage>
</organism>
<protein>
    <submittedName>
        <fullName evidence="2">Uncharacterized protein</fullName>
    </submittedName>
</protein>
<accession>A0A1E3JI28</accession>
<evidence type="ECO:0000313" key="3">
    <source>
        <dbReference type="Proteomes" id="UP000094819"/>
    </source>
</evidence>
<feature type="region of interest" description="Disordered" evidence="1">
    <location>
        <begin position="210"/>
        <end position="236"/>
    </location>
</feature>
<feature type="region of interest" description="Disordered" evidence="1">
    <location>
        <begin position="139"/>
        <end position="188"/>
    </location>
</feature>